<feature type="coiled-coil region" evidence="6">
    <location>
        <begin position="52"/>
        <end position="86"/>
    </location>
</feature>
<dbReference type="InterPro" id="IPR036028">
    <property type="entry name" value="SH3-like_dom_sf"/>
</dbReference>
<dbReference type="Pfam" id="PF19745">
    <property type="entry name" value="FUT8_N_cat"/>
    <property type="match status" value="1"/>
</dbReference>
<dbReference type="PANTHER" id="PTHR13132">
    <property type="entry name" value="ALPHA- 1,6 -FUCOSYLTRANSFERASE"/>
    <property type="match status" value="1"/>
</dbReference>
<sequence>MPLPYYVQFQKQNAMRQCQLTPLLLWCCGAAVVLWLIMVIKLSNRVENPQYDIAQKQELNTALAELDRLRQETAELRQKLAAQDEVPKNDQKLEPMPVLPEPKLKYNIDNGKLYTKEHEVERRELDNQIRELFYYLRFQMDSDDGSVKDKANFKERVLNQTISLMALSTNFGSLVDQSAAWHKQELQKVTDHIQKRIYDLQHPESCSAARILVCDLNKGCGFGCQLHHVAYCLTVATASNRTMVLEGDGAGWRYSKQGWTAVFEDVSGCTYANSVSKSSKAESWRSIDQTERVLFLTIVDALHQRPAQLPLSFPKQLEDELLTHHSNPPVFFQSQFIWYLMRSNDHMREILDKAAAKIPFDEGPVVGLQIRRTDKIGLEAAFHGVDEYMKWAEIWFQVQEKRHSPERSLKRRVYIATDDPKAVDETRTKYPHYEVYADVGIAQSAQLANRYTDVSLYGVVTDVHMLSRCDYLVCTFSSQVCRVGYELKQVKDGDVAEKYHSLDDIYYYGGQHAHEQTAFERHVKKASNEISMEVGDTVGIAGNHWDGYSKGTNRRTGETGLYPSYKVREKWRIVDFPWFGL</sequence>
<dbReference type="Proteomes" id="UP000614601">
    <property type="component" value="Unassembled WGS sequence"/>
</dbReference>
<evidence type="ECO:0000256" key="5">
    <source>
        <dbReference type="PROSITE-ProRule" id="PRU00992"/>
    </source>
</evidence>
<evidence type="ECO:0000256" key="6">
    <source>
        <dbReference type="SAM" id="Coils"/>
    </source>
</evidence>
<dbReference type="PROSITE" id="PS50002">
    <property type="entry name" value="SH3"/>
    <property type="match status" value="1"/>
</dbReference>
<evidence type="ECO:0000256" key="2">
    <source>
        <dbReference type="ARBA" id="ARBA00022676"/>
    </source>
</evidence>
<keyword evidence="6" id="KW-0175">Coiled coil</keyword>
<accession>A0A811L7X7</accession>
<evidence type="ECO:0000256" key="7">
    <source>
        <dbReference type="SAM" id="Phobius"/>
    </source>
</evidence>
<dbReference type="GO" id="GO:0046921">
    <property type="term" value="F:alpha-(1-&gt;6)-fucosyltransferase activity"/>
    <property type="evidence" value="ECO:0007669"/>
    <property type="project" value="TreeGrafter"/>
</dbReference>
<dbReference type="CDD" id="cd11300">
    <property type="entry name" value="Fut8_like"/>
    <property type="match status" value="1"/>
</dbReference>
<feature type="region of interest" description="Important for donor substrate binding" evidence="5">
    <location>
        <begin position="371"/>
        <end position="372"/>
    </location>
</feature>
<dbReference type="InterPro" id="IPR045573">
    <property type="entry name" value="Fut8_N_cat"/>
</dbReference>
<keyword evidence="7" id="KW-0472">Membrane</keyword>
<feature type="domain" description="SH3" evidence="8">
    <location>
        <begin position="511"/>
        <end position="572"/>
    </location>
</feature>
<name>A0A811L7X7_9BILA</name>
<dbReference type="PROSITE" id="PS51659">
    <property type="entry name" value="GT23"/>
    <property type="match status" value="1"/>
</dbReference>
<protein>
    <recommendedName>
        <fullName evidence="12">GT23 domain-containing protein</fullName>
    </recommendedName>
</protein>
<dbReference type="GO" id="GO:0006487">
    <property type="term" value="P:protein N-linked glycosylation"/>
    <property type="evidence" value="ECO:0007669"/>
    <property type="project" value="TreeGrafter"/>
</dbReference>
<keyword evidence="11" id="KW-1185">Reference proteome</keyword>
<evidence type="ECO:0008006" key="12">
    <source>
        <dbReference type="Google" id="ProtNLM"/>
    </source>
</evidence>
<dbReference type="Pfam" id="PF14604">
    <property type="entry name" value="SH3_9"/>
    <property type="match status" value="1"/>
</dbReference>
<dbReference type="OrthoDB" id="2014825at2759"/>
<evidence type="ECO:0000259" key="9">
    <source>
        <dbReference type="PROSITE" id="PS51659"/>
    </source>
</evidence>
<keyword evidence="1 4" id="KW-0728">SH3 domain</keyword>
<dbReference type="InterPro" id="IPR027350">
    <property type="entry name" value="GT23_dom"/>
</dbReference>
<evidence type="ECO:0000256" key="1">
    <source>
        <dbReference type="ARBA" id="ARBA00022443"/>
    </source>
</evidence>
<feature type="domain" description="GT23" evidence="9">
    <location>
        <begin position="208"/>
        <end position="502"/>
    </location>
</feature>
<dbReference type="SUPFAM" id="SSF50044">
    <property type="entry name" value="SH3-domain"/>
    <property type="match status" value="1"/>
</dbReference>
<keyword evidence="7" id="KW-0812">Transmembrane</keyword>
<dbReference type="Proteomes" id="UP000783686">
    <property type="component" value="Unassembled WGS sequence"/>
</dbReference>
<gene>
    <name evidence="10" type="ORF">BOKJ2_LOCUS10581</name>
</gene>
<comment type="caution">
    <text evidence="10">The sequence shown here is derived from an EMBL/GenBank/DDBJ whole genome shotgun (WGS) entry which is preliminary data.</text>
</comment>
<reference evidence="10" key="1">
    <citation type="submission" date="2020-09" db="EMBL/GenBank/DDBJ databases">
        <authorList>
            <person name="Kikuchi T."/>
        </authorList>
    </citation>
    <scope>NUCLEOTIDE SEQUENCE</scope>
    <source>
        <strain evidence="10">SH1</strain>
    </source>
</reference>
<evidence type="ECO:0000259" key="8">
    <source>
        <dbReference type="PROSITE" id="PS50002"/>
    </source>
</evidence>
<keyword evidence="2 5" id="KW-0328">Glycosyltransferase</keyword>
<evidence type="ECO:0000256" key="4">
    <source>
        <dbReference type="PROSITE-ProRule" id="PRU00192"/>
    </source>
</evidence>
<dbReference type="EMBL" id="CAJFCW020000005">
    <property type="protein sequence ID" value="CAG9118863.1"/>
    <property type="molecule type" value="Genomic_DNA"/>
</dbReference>
<organism evidence="10 11">
    <name type="scientific">Bursaphelenchus okinawaensis</name>
    <dbReference type="NCBI Taxonomy" id="465554"/>
    <lineage>
        <taxon>Eukaryota</taxon>
        <taxon>Metazoa</taxon>
        <taxon>Ecdysozoa</taxon>
        <taxon>Nematoda</taxon>
        <taxon>Chromadorea</taxon>
        <taxon>Rhabditida</taxon>
        <taxon>Tylenchina</taxon>
        <taxon>Tylenchomorpha</taxon>
        <taxon>Aphelenchoidea</taxon>
        <taxon>Aphelenchoididae</taxon>
        <taxon>Bursaphelenchus</taxon>
    </lineage>
</organism>
<keyword evidence="7" id="KW-1133">Transmembrane helix</keyword>
<comment type="similarity">
    <text evidence="5">Belongs to the glycosyltransferase 23 family.</text>
</comment>
<dbReference type="EMBL" id="CAJFDH010000005">
    <property type="protein sequence ID" value="CAD5223811.1"/>
    <property type="molecule type" value="Genomic_DNA"/>
</dbReference>
<dbReference type="FunFam" id="2.30.30.40:FF:000070">
    <property type="entry name" value="Alpha-(1,6)-fucosyltransferase"/>
    <property type="match status" value="1"/>
</dbReference>
<dbReference type="InterPro" id="IPR035653">
    <property type="entry name" value="Fut8_SH3"/>
</dbReference>
<proteinExistence type="inferred from homology"/>
<dbReference type="InterPro" id="IPR001452">
    <property type="entry name" value="SH3_domain"/>
</dbReference>
<keyword evidence="3 5" id="KW-0808">Transferase</keyword>
<evidence type="ECO:0000313" key="11">
    <source>
        <dbReference type="Proteomes" id="UP000614601"/>
    </source>
</evidence>
<dbReference type="PANTHER" id="PTHR13132:SF29">
    <property type="entry name" value="ALPHA-(1,6)-FUCOSYLTRANSFERASE"/>
    <property type="match status" value="1"/>
</dbReference>
<dbReference type="Gene3D" id="3.40.50.11350">
    <property type="match status" value="1"/>
</dbReference>
<evidence type="ECO:0000256" key="3">
    <source>
        <dbReference type="ARBA" id="ARBA00022679"/>
    </source>
</evidence>
<evidence type="ECO:0000313" key="10">
    <source>
        <dbReference type="EMBL" id="CAD5223811.1"/>
    </source>
</evidence>
<dbReference type="AlphaFoldDB" id="A0A811L7X7"/>
<dbReference type="Gene3D" id="2.30.30.40">
    <property type="entry name" value="SH3 Domains"/>
    <property type="match status" value="1"/>
</dbReference>
<feature type="transmembrane region" description="Helical" evidence="7">
    <location>
        <begin position="20"/>
        <end position="40"/>
    </location>
</feature>
<dbReference type="CDD" id="cd11792">
    <property type="entry name" value="SH3_Fut8"/>
    <property type="match status" value="1"/>
</dbReference>